<proteinExistence type="predicted"/>
<evidence type="ECO:0000313" key="3">
    <source>
        <dbReference type="Proteomes" id="UP000438429"/>
    </source>
</evidence>
<organism evidence="2 3">
    <name type="scientific">Scophthalmus maximus</name>
    <name type="common">Turbot</name>
    <name type="synonym">Psetta maxima</name>
    <dbReference type="NCBI Taxonomy" id="52904"/>
    <lineage>
        <taxon>Eukaryota</taxon>
        <taxon>Metazoa</taxon>
        <taxon>Chordata</taxon>
        <taxon>Craniata</taxon>
        <taxon>Vertebrata</taxon>
        <taxon>Euteleostomi</taxon>
        <taxon>Actinopterygii</taxon>
        <taxon>Neopterygii</taxon>
        <taxon>Teleostei</taxon>
        <taxon>Neoteleostei</taxon>
        <taxon>Acanthomorphata</taxon>
        <taxon>Carangaria</taxon>
        <taxon>Pleuronectiformes</taxon>
        <taxon>Pleuronectoidei</taxon>
        <taxon>Scophthalmidae</taxon>
        <taxon>Scophthalmus</taxon>
    </lineage>
</organism>
<dbReference type="EMBL" id="VEVO01000013">
    <property type="protein sequence ID" value="KAF0032279.1"/>
    <property type="molecule type" value="Genomic_DNA"/>
</dbReference>
<dbReference type="Proteomes" id="UP000438429">
    <property type="component" value="Unassembled WGS sequence"/>
</dbReference>
<sequence length="87" mass="9781">MAHSIGRCYMSRHENSTKKRNRPVPPKLTIFPPASAVHVRTQRSRGARAASPLVTFSVRGNFGDGHENLKINDVCVRSVGFLRRLIR</sequence>
<feature type="region of interest" description="Disordered" evidence="1">
    <location>
        <begin position="1"/>
        <end position="30"/>
    </location>
</feature>
<evidence type="ECO:0000313" key="2">
    <source>
        <dbReference type="EMBL" id="KAF0032279.1"/>
    </source>
</evidence>
<evidence type="ECO:0000256" key="1">
    <source>
        <dbReference type="SAM" id="MobiDB-lite"/>
    </source>
</evidence>
<protein>
    <submittedName>
        <fullName evidence="2">Uncharacterized protein</fullName>
    </submittedName>
</protein>
<gene>
    <name evidence="2" type="ORF">F2P81_014569</name>
</gene>
<comment type="caution">
    <text evidence="2">The sequence shown here is derived from an EMBL/GenBank/DDBJ whole genome shotgun (WGS) entry which is preliminary data.</text>
</comment>
<reference evidence="2 3" key="1">
    <citation type="submission" date="2019-06" db="EMBL/GenBank/DDBJ databases">
        <title>Draft genomes of female and male turbot (Scophthalmus maximus).</title>
        <authorList>
            <person name="Xu H."/>
            <person name="Xu X.-W."/>
            <person name="Shao C."/>
            <person name="Chen S."/>
        </authorList>
    </citation>
    <scope>NUCLEOTIDE SEQUENCE [LARGE SCALE GENOMIC DNA]</scope>
    <source>
        <strain evidence="2">Ysfricsl-2016a</strain>
        <tissue evidence="2">Blood</tissue>
    </source>
</reference>
<name>A0A6A4SID7_SCOMX</name>
<dbReference type="AlphaFoldDB" id="A0A6A4SID7"/>
<accession>A0A6A4SID7</accession>